<evidence type="ECO:0000256" key="2">
    <source>
        <dbReference type="ARBA" id="ARBA00022840"/>
    </source>
</evidence>
<dbReference type="GO" id="GO:0004674">
    <property type="term" value="F:protein serine/threonine kinase activity"/>
    <property type="evidence" value="ECO:0007669"/>
    <property type="project" value="TreeGrafter"/>
</dbReference>
<keyword evidence="2" id="KW-0067">ATP-binding</keyword>
<evidence type="ECO:0000313" key="5">
    <source>
        <dbReference type="EMBL" id="CAE0652066.1"/>
    </source>
</evidence>
<gene>
    <name evidence="5" type="ORF">LGLO00237_LOCUS5327</name>
    <name evidence="6" type="ORF">LGLO00237_LOCUS5328</name>
</gene>
<evidence type="ECO:0000313" key="6">
    <source>
        <dbReference type="EMBL" id="CAE0652068.1"/>
    </source>
</evidence>
<dbReference type="SUPFAM" id="SSF56112">
    <property type="entry name" value="Protein kinase-like (PK-like)"/>
    <property type="match status" value="1"/>
</dbReference>
<dbReference type="PANTHER" id="PTHR24346:SF75">
    <property type="entry name" value="AURORA KINASE"/>
    <property type="match status" value="1"/>
</dbReference>
<feature type="domain" description="Protein kinase" evidence="4">
    <location>
        <begin position="91"/>
        <end position="376"/>
    </location>
</feature>
<protein>
    <recommendedName>
        <fullName evidence="4">Protein kinase domain-containing protein</fullName>
    </recommendedName>
</protein>
<dbReference type="GO" id="GO:0005737">
    <property type="term" value="C:cytoplasm"/>
    <property type="evidence" value="ECO:0007669"/>
    <property type="project" value="TreeGrafter"/>
</dbReference>
<dbReference type="Pfam" id="PF00069">
    <property type="entry name" value="Pkinase"/>
    <property type="match status" value="1"/>
</dbReference>
<keyword evidence="1" id="KW-0547">Nucleotide-binding</keyword>
<dbReference type="GO" id="GO:0035556">
    <property type="term" value="P:intracellular signal transduction"/>
    <property type="evidence" value="ECO:0007669"/>
    <property type="project" value="TreeGrafter"/>
</dbReference>
<feature type="compositionally biased region" description="Polar residues" evidence="3">
    <location>
        <begin position="44"/>
        <end position="61"/>
    </location>
</feature>
<accession>A0A6V3JUB1</accession>
<dbReference type="EMBL" id="HBIV01007203">
    <property type="protein sequence ID" value="CAE0652066.1"/>
    <property type="molecule type" value="Transcribed_RNA"/>
</dbReference>
<dbReference type="InterPro" id="IPR000719">
    <property type="entry name" value="Prot_kinase_dom"/>
</dbReference>
<organism evidence="5">
    <name type="scientific">Lotharella globosa</name>
    <dbReference type="NCBI Taxonomy" id="91324"/>
    <lineage>
        <taxon>Eukaryota</taxon>
        <taxon>Sar</taxon>
        <taxon>Rhizaria</taxon>
        <taxon>Cercozoa</taxon>
        <taxon>Chlorarachniophyceae</taxon>
        <taxon>Lotharella</taxon>
    </lineage>
</organism>
<dbReference type="GO" id="GO:0005524">
    <property type="term" value="F:ATP binding"/>
    <property type="evidence" value="ECO:0007669"/>
    <property type="project" value="UniProtKB-KW"/>
</dbReference>
<dbReference type="InterPro" id="IPR011009">
    <property type="entry name" value="Kinase-like_dom_sf"/>
</dbReference>
<dbReference type="PROSITE" id="PS50011">
    <property type="entry name" value="PROTEIN_KINASE_DOM"/>
    <property type="match status" value="1"/>
</dbReference>
<name>A0A6V3JUB1_9EUKA</name>
<reference evidence="5" key="1">
    <citation type="submission" date="2021-01" db="EMBL/GenBank/DDBJ databases">
        <authorList>
            <person name="Corre E."/>
            <person name="Pelletier E."/>
            <person name="Niang G."/>
            <person name="Scheremetjew M."/>
            <person name="Finn R."/>
            <person name="Kale V."/>
            <person name="Holt S."/>
            <person name="Cochrane G."/>
            <person name="Meng A."/>
            <person name="Brown T."/>
            <person name="Cohen L."/>
        </authorList>
    </citation>
    <scope>NUCLEOTIDE SEQUENCE</scope>
    <source>
        <strain evidence="5">CCCM811</strain>
    </source>
</reference>
<dbReference type="AlphaFoldDB" id="A0A6V3JUB1"/>
<evidence type="ECO:0000259" key="4">
    <source>
        <dbReference type="PROSITE" id="PS50011"/>
    </source>
</evidence>
<proteinExistence type="predicted"/>
<dbReference type="Gene3D" id="1.10.510.10">
    <property type="entry name" value="Transferase(Phosphotransferase) domain 1"/>
    <property type="match status" value="1"/>
</dbReference>
<feature type="region of interest" description="Disordered" evidence="3">
    <location>
        <begin position="1"/>
        <end position="85"/>
    </location>
</feature>
<evidence type="ECO:0000256" key="3">
    <source>
        <dbReference type="SAM" id="MobiDB-lite"/>
    </source>
</evidence>
<sequence length="391" mass="43339">MGAWCSQFLGEGDIDAESKPSGGSVGGPNKPKISGKENEKKGDTANTTGSEPKSHGQNGRPSQEPVIDEEKSPESKIPKAQFTRGDVKTSYRFGKQLAKTNFGMVNLANDSKNGEPVVVKTSEIEGRCIEDPEEEVRMLQYLQSLWISRKRKQDPASSSTSCYEAAHPNIVQLKGAFHQPPCYWTVLEYCGGGDAFDYVVEHKSIDEDVVRTLWRDLLVATHFMHTNGICHLDISLENALLSADGKKMKLCDLGAARELVYVDGKLQPYSPHDGCPGKKSYMAPEIFAGKMFYGTKADVFSLGVCLFILLTGKPPFRYPSLACIFYKHIADLGVKTILDHFHYNVSPEATHLLDSMLTMNYDARLDTTAVLNHPWMKEKDSSRNHINLPST</sequence>
<evidence type="ECO:0000256" key="1">
    <source>
        <dbReference type="ARBA" id="ARBA00022741"/>
    </source>
</evidence>
<dbReference type="PANTHER" id="PTHR24346">
    <property type="entry name" value="MAP/MICROTUBULE AFFINITY-REGULATING KINASE"/>
    <property type="match status" value="1"/>
</dbReference>
<feature type="compositionally biased region" description="Basic and acidic residues" evidence="3">
    <location>
        <begin position="34"/>
        <end position="43"/>
    </location>
</feature>
<dbReference type="EMBL" id="HBIV01007204">
    <property type="protein sequence ID" value="CAE0652068.1"/>
    <property type="molecule type" value="Transcribed_RNA"/>
</dbReference>
<feature type="compositionally biased region" description="Basic and acidic residues" evidence="3">
    <location>
        <begin position="68"/>
        <end position="77"/>
    </location>
</feature>